<protein>
    <submittedName>
        <fullName evidence="4">Hsp20/alpha crystallin family protein</fullName>
    </submittedName>
</protein>
<name>A0A5N0V518_9PSEU</name>
<evidence type="ECO:0000313" key="5">
    <source>
        <dbReference type="Proteomes" id="UP000319769"/>
    </source>
</evidence>
<dbReference type="CDD" id="cd06464">
    <property type="entry name" value="ACD_sHsps-like"/>
    <property type="match status" value="1"/>
</dbReference>
<feature type="domain" description="SHSP" evidence="3">
    <location>
        <begin position="19"/>
        <end position="130"/>
    </location>
</feature>
<dbReference type="Gene3D" id="2.60.40.790">
    <property type="match status" value="1"/>
</dbReference>
<evidence type="ECO:0000256" key="1">
    <source>
        <dbReference type="PROSITE-ProRule" id="PRU00285"/>
    </source>
</evidence>
<evidence type="ECO:0000256" key="2">
    <source>
        <dbReference type="RuleBase" id="RU003616"/>
    </source>
</evidence>
<dbReference type="PANTHER" id="PTHR11527">
    <property type="entry name" value="HEAT-SHOCK PROTEIN 20 FAMILY MEMBER"/>
    <property type="match status" value="1"/>
</dbReference>
<comment type="similarity">
    <text evidence="1 2">Belongs to the small heat shock protein (HSP20) family.</text>
</comment>
<dbReference type="RefSeq" id="WP_144748574.1">
    <property type="nucleotide sequence ID" value="NZ_VMNW02000023.1"/>
</dbReference>
<dbReference type="InterPro" id="IPR002068">
    <property type="entry name" value="A-crystallin/Hsp20_dom"/>
</dbReference>
<dbReference type="PROSITE" id="PS01031">
    <property type="entry name" value="SHSP"/>
    <property type="match status" value="1"/>
</dbReference>
<gene>
    <name evidence="4" type="ORF">FPZ12_017945</name>
</gene>
<dbReference type="InterPro" id="IPR031107">
    <property type="entry name" value="Small_HSP"/>
</dbReference>
<reference evidence="4" key="1">
    <citation type="submission" date="2019-09" db="EMBL/GenBank/DDBJ databases">
        <authorList>
            <person name="Teo W.F.A."/>
            <person name="Duangmal K."/>
        </authorList>
    </citation>
    <scope>NUCLEOTIDE SEQUENCE [LARGE SCALE GENOMIC DNA]</scope>
    <source>
        <strain evidence="4">K81G1</strain>
    </source>
</reference>
<accession>A0A5N0V518</accession>
<proteinExistence type="inferred from homology"/>
<dbReference type="EMBL" id="VMNW02000023">
    <property type="protein sequence ID" value="KAA9160231.1"/>
    <property type="molecule type" value="Genomic_DNA"/>
</dbReference>
<dbReference type="Proteomes" id="UP000319769">
    <property type="component" value="Unassembled WGS sequence"/>
</dbReference>
<evidence type="ECO:0000259" key="3">
    <source>
        <dbReference type="PROSITE" id="PS01031"/>
    </source>
</evidence>
<dbReference type="AlphaFoldDB" id="A0A5N0V518"/>
<dbReference type="OrthoDB" id="3855217at2"/>
<evidence type="ECO:0000313" key="4">
    <source>
        <dbReference type="EMBL" id="KAA9160231.1"/>
    </source>
</evidence>
<dbReference type="SUPFAM" id="SSF49764">
    <property type="entry name" value="HSP20-like chaperones"/>
    <property type="match status" value="1"/>
</dbReference>
<keyword evidence="5" id="KW-1185">Reference proteome</keyword>
<sequence length="131" mass="14968">MPTRIPRTTLLPDVFRLLEEEFGDRHPIRVEHYLDDGAYVVRAELPGMDPEHDIHVTVERGELNLRAERKFTRHDHEHTEFAYGGFARSVRLPESADVTHVKAAYDAGVLEVRIPVREKGKPHEIPVKAGS</sequence>
<dbReference type="Pfam" id="PF00011">
    <property type="entry name" value="HSP20"/>
    <property type="match status" value="1"/>
</dbReference>
<comment type="caution">
    <text evidence="4">The sequence shown here is derived from an EMBL/GenBank/DDBJ whole genome shotgun (WGS) entry which is preliminary data.</text>
</comment>
<dbReference type="InterPro" id="IPR008978">
    <property type="entry name" value="HSP20-like_chaperone"/>
</dbReference>
<organism evidence="4 5">
    <name type="scientific">Amycolatopsis acidicola</name>
    <dbReference type="NCBI Taxonomy" id="2596893"/>
    <lineage>
        <taxon>Bacteria</taxon>
        <taxon>Bacillati</taxon>
        <taxon>Actinomycetota</taxon>
        <taxon>Actinomycetes</taxon>
        <taxon>Pseudonocardiales</taxon>
        <taxon>Pseudonocardiaceae</taxon>
        <taxon>Amycolatopsis</taxon>
    </lineage>
</organism>